<evidence type="ECO:0000259" key="8">
    <source>
        <dbReference type="Pfam" id="PF01694"/>
    </source>
</evidence>
<feature type="transmembrane region" description="Helical" evidence="7">
    <location>
        <begin position="170"/>
        <end position="189"/>
    </location>
</feature>
<dbReference type="RefSeq" id="WP_147803928.1">
    <property type="nucleotide sequence ID" value="NZ_CP144914.1"/>
</dbReference>
<keyword evidence="3 7" id="KW-0812">Transmembrane</keyword>
<dbReference type="EC" id="3.4.21.105" evidence="9"/>
<dbReference type="SUPFAM" id="SSF144091">
    <property type="entry name" value="Rhomboid-like"/>
    <property type="match status" value="1"/>
</dbReference>
<feature type="transmembrane region" description="Helical" evidence="7">
    <location>
        <begin position="7"/>
        <end position="31"/>
    </location>
</feature>
<keyword evidence="10" id="KW-1185">Reference proteome</keyword>
<dbReference type="GO" id="GO:0006508">
    <property type="term" value="P:proteolysis"/>
    <property type="evidence" value="ECO:0007669"/>
    <property type="project" value="UniProtKB-KW"/>
</dbReference>
<dbReference type="PANTHER" id="PTHR43731:SF14">
    <property type="entry name" value="PRESENILIN-ASSOCIATED RHOMBOID-LIKE PROTEIN, MITOCHONDRIAL"/>
    <property type="match status" value="1"/>
</dbReference>
<evidence type="ECO:0000256" key="3">
    <source>
        <dbReference type="ARBA" id="ARBA00022692"/>
    </source>
</evidence>
<proteinExistence type="inferred from homology"/>
<evidence type="ECO:0000256" key="2">
    <source>
        <dbReference type="ARBA" id="ARBA00009045"/>
    </source>
</evidence>
<dbReference type="InterPro" id="IPR035952">
    <property type="entry name" value="Rhomboid-like_sf"/>
</dbReference>
<dbReference type="GO" id="GO:0016020">
    <property type="term" value="C:membrane"/>
    <property type="evidence" value="ECO:0007669"/>
    <property type="project" value="UniProtKB-SubCell"/>
</dbReference>
<keyword evidence="6 7" id="KW-0472">Membrane</keyword>
<dbReference type="OrthoDB" id="2087043at2"/>
<name>A0A5C7FGF7_9BACI</name>
<reference evidence="9 10" key="1">
    <citation type="submission" date="2024-01" db="EMBL/GenBank/DDBJ databases">
        <title>Complete Genome Sequence of Alkalicoccus halolimnae BZ-SZ-XJ29T, a Moderately Halophilic Bacterium Isolated from a Salt Lake.</title>
        <authorList>
            <person name="Zhao B."/>
        </authorList>
    </citation>
    <scope>NUCLEOTIDE SEQUENCE [LARGE SCALE GENOMIC DNA]</scope>
    <source>
        <strain evidence="9 10">BZ-SZ-XJ29</strain>
    </source>
</reference>
<evidence type="ECO:0000256" key="7">
    <source>
        <dbReference type="SAM" id="Phobius"/>
    </source>
</evidence>
<organism evidence="9 10">
    <name type="scientific">Alkalicoccus halolimnae</name>
    <dbReference type="NCBI Taxonomy" id="1667239"/>
    <lineage>
        <taxon>Bacteria</taxon>
        <taxon>Bacillati</taxon>
        <taxon>Bacillota</taxon>
        <taxon>Bacilli</taxon>
        <taxon>Bacillales</taxon>
        <taxon>Bacillaceae</taxon>
        <taxon>Alkalicoccus</taxon>
    </lineage>
</organism>
<evidence type="ECO:0000256" key="4">
    <source>
        <dbReference type="ARBA" id="ARBA00022801"/>
    </source>
</evidence>
<dbReference type="PANTHER" id="PTHR43731">
    <property type="entry name" value="RHOMBOID PROTEASE"/>
    <property type="match status" value="1"/>
</dbReference>
<dbReference type="InterPro" id="IPR022764">
    <property type="entry name" value="Peptidase_S54_rhomboid_dom"/>
</dbReference>
<dbReference type="AlphaFoldDB" id="A0A5C7FGF7"/>
<evidence type="ECO:0000256" key="6">
    <source>
        <dbReference type="ARBA" id="ARBA00023136"/>
    </source>
</evidence>
<feature type="transmembrane region" description="Helical" evidence="7">
    <location>
        <begin position="51"/>
        <end position="78"/>
    </location>
</feature>
<feature type="transmembrane region" description="Helical" evidence="7">
    <location>
        <begin position="148"/>
        <end position="164"/>
    </location>
</feature>
<sequence>MNGENYFSAAYGTLAIISANILFFILLNNFSWAAEAFLLYPDISIMINRPWTLLTVFFSHELSIHLLLNMFLVIVFGIRLERITNVKTVLFTYFICGFFGSLSILLTAPLVGWNPSVPTVGASAAAFGLVAAFTFLQTDAKVLQSKAKYWLIALFAANAMITLFSPSVSIGGPAHAVGIAAGLAYGYLYKNQFVN</sequence>
<comment type="similarity">
    <text evidence="2">Belongs to the peptidase S54 family.</text>
</comment>
<dbReference type="EMBL" id="CP144914">
    <property type="protein sequence ID" value="WWD80448.1"/>
    <property type="molecule type" value="Genomic_DNA"/>
</dbReference>
<gene>
    <name evidence="9" type="ORF">FTX54_002465</name>
</gene>
<evidence type="ECO:0000256" key="1">
    <source>
        <dbReference type="ARBA" id="ARBA00004141"/>
    </source>
</evidence>
<evidence type="ECO:0000313" key="9">
    <source>
        <dbReference type="EMBL" id="WWD80448.1"/>
    </source>
</evidence>
<evidence type="ECO:0000313" key="10">
    <source>
        <dbReference type="Proteomes" id="UP000321816"/>
    </source>
</evidence>
<evidence type="ECO:0000256" key="5">
    <source>
        <dbReference type="ARBA" id="ARBA00022989"/>
    </source>
</evidence>
<dbReference type="GO" id="GO:0004252">
    <property type="term" value="F:serine-type endopeptidase activity"/>
    <property type="evidence" value="ECO:0007669"/>
    <property type="project" value="InterPro"/>
</dbReference>
<feature type="transmembrane region" description="Helical" evidence="7">
    <location>
        <begin position="117"/>
        <end position="136"/>
    </location>
</feature>
<keyword evidence="9" id="KW-0645">Protease</keyword>
<comment type="subcellular location">
    <subcellularLocation>
        <location evidence="1">Membrane</location>
        <topology evidence="1">Multi-pass membrane protein</topology>
    </subcellularLocation>
</comment>
<dbReference type="KEGG" id="ahal:FTX54_002465"/>
<feature type="transmembrane region" description="Helical" evidence="7">
    <location>
        <begin position="90"/>
        <end position="111"/>
    </location>
</feature>
<feature type="domain" description="Peptidase S54 rhomboid" evidence="8">
    <location>
        <begin position="49"/>
        <end position="189"/>
    </location>
</feature>
<accession>A0A5C7FGF7</accession>
<dbReference type="Proteomes" id="UP000321816">
    <property type="component" value="Chromosome"/>
</dbReference>
<dbReference type="Pfam" id="PF01694">
    <property type="entry name" value="Rhomboid"/>
    <property type="match status" value="1"/>
</dbReference>
<keyword evidence="4 9" id="KW-0378">Hydrolase</keyword>
<keyword evidence="5 7" id="KW-1133">Transmembrane helix</keyword>
<dbReference type="Gene3D" id="1.20.1540.10">
    <property type="entry name" value="Rhomboid-like"/>
    <property type="match status" value="1"/>
</dbReference>
<protein>
    <submittedName>
        <fullName evidence="9">Rhomboid family intramembrane serine protease</fullName>
        <ecNumber evidence="9">3.4.21.105</ecNumber>
    </submittedName>
</protein>
<dbReference type="InterPro" id="IPR050925">
    <property type="entry name" value="Rhomboid_protease_S54"/>
</dbReference>